<dbReference type="EC" id="3.5.1.19" evidence="6"/>
<dbReference type="EMBL" id="AP019536">
    <property type="protein sequence ID" value="BBI99084.1"/>
    <property type="molecule type" value="Genomic_DNA"/>
</dbReference>
<proteinExistence type="inferred from homology"/>
<protein>
    <recommendedName>
        <fullName evidence="6">nicotinamidase</fullName>
        <ecNumber evidence="6">3.5.1.19</ecNumber>
    </recommendedName>
    <alternativeName>
        <fullName evidence="7">Nicotinamide deamidase</fullName>
    </alternativeName>
</protein>
<dbReference type="GO" id="GO:0019363">
    <property type="term" value="P:pyridine nucleotide biosynthetic process"/>
    <property type="evidence" value="ECO:0007669"/>
    <property type="project" value="UniProtKB-KW"/>
</dbReference>
<dbReference type="AlphaFoldDB" id="A0AAN1T0I0"/>
<dbReference type="InterPro" id="IPR036380">
    <property type="entry name" value="Isochorismatase-like_sf"/>
</dbReference>
<keyword evidence="3" id="KW-0479">Metal-binding</keyword>
<feature type="domain" description="Isochorismatase-like" evidence="8">
    <location>
        <begin position="11"/>
        <end position="192"/>
    </location>
</feature>
<evidence type="ECO:0000259" key="8">
    <source>
        <dbReference type="Pfam" id="PF00857"/>
    </source>
</evidence>
<dbReference type="Proteomes" id="UP001319121">
    <property type="component" value="Chromosome"/>
</dbReference>
<evidence type="ECO:0000313" key="10">
    <source>
        <dbReference type="Proteomes" id="UP001319121"/>
    </source>
</evidence>
<evidence type="ECO:0000256" key="1">
    <source>
        <dbReference type="ARBA" id="ARBA00006336"/>
    </source>
</evidence>
<dbReference type="RefSeq" id="WP_212786682.1">
    <property type="nucleotide sequence ID" value="NZ_AP019536.1"/>
</dbReference>
<reference evidence="9 10" key="1">
    <citation type="submission" date="2019-03" db="EMBL/GenBank/DDBJ databases">
        <title>Complete genome sequence of Ferrigenium kumadai strain An22, a microaerophilic iron-oxidizing bacterium isolated from a paddy field soil.</title>
        <authorList>
            <person name="Watanabe T."/>
            <person name="Asakawa S."/>
        </authorList>
    </citation>
    <scope>NUCLEOTIDE SEQUENCE [LARGE SCALE GENOMIC DNA]</scope>
    <source>
        <strain evidence="9 10">An22</strain>
    </source>
</reference>
<dbReference type="Gene3D" id="3.40.50.850">
    <property type="entry name" value="Isochorismatase-like"/>
    <property type="match status" value="1"/>
</dbReference>
<keyword evidence="2" id="KW-0662">Pyridine nucleotide biosynthesis</keyword>
<dbReference type="PANTHER" id="PTHR11080:SF2">
    <property type="entry name" value="LD05707P"/>
    <property type="match status" value="1"/>
</dbReference>
<keyword evidence="10" id="KW-1185">Reference proteome</keyword>
<organism evidence="9 10">
    <name type="scientific">Ferrigenium kumadai</name>
    <dbReference type="NCBI Taxonomy" id="1682490"/>
    <lineage>
        <taxon>Bacteria</taxon>
        <taxon>Pseudomonadati</taxon>
        <taxon>Pseudomonadota</taxon>
        <taxon>Betaproteobacteria</taxon>
        <taxon>Nitrosomonadales</taxon>
        <taxon>Gallionellaceae</taxon>
        <taxon>Ferrigenium</taxon>
    </lineage>
</organism>
<evidence type="ECO:0000256" key="7">
    <source>
        <dbReference type="ARBA" id="ARBA00043224"/>
    </source>
</evidence>
<dbReference type="InterPro" id="IPR000868">
    <property type="entry name" value="Isochorismatase-like_dom"/>
</dbReference>
<accession>A0AAN1T0I0</accession>
<evidence type="ECO:0000256" key="2">
    <source>
        <dbReference type="ARBA" id="ARBA00022642"/>
    </source>
</evidence>
<sequence>MDKLIPGVGDALLVVDVQNDFLPGGALGVPDGDRVLAPINKAIAVFLAHGLPIFASRDWHPVGHCSFREQGGPWPVHCVADTPGAAFSSILELPSTATLIYKATRVDEEAYSVFGGTGFEGMLRHAGVRCIFIGGLATDYCVLATTRDARMRGFGVVVLTDAVCAVNVQPGDGARALAEMKQLGAQFATSAELE</sequence>
<keyword evidence="4" id="KW-0378">Hydrolase</keyword>
<gene>
    <name evidence="9" type="ORF">FGKAn22_07770</name>
</gene>
<name>A0AAN1T0I0_9PROT</name>
<dbReference type="Pfam" id="PF00857">
    <property type="entry name" value="Isochorismatase"/>
    <property type="match status" value="1"/>
</dbReference>
<comment type="similarity">
    <text evidence="1">Belongs to the isochorismatase family.</text>
</comment>
<dbReference type="KEGG" id="fku:FGKAn22_07770"/>
<comment type="pathway">
    <text evidence="5">Cofactor biosynthesis; nicotinate biosynthesis; nicotinate from nicotinamide: step 1/1.</text>
</comment>
<dbReference type="PANTHER" id="PTHR11080">
    <property type="entry name" value="PYRAZINAMIDASE/NICOTINAMIDASE"/>
    <property type="match status" value="1"/>
</dbReference>
<dbReference type="GO" id="GO:0008936">
    <property type="term" value="F:nicotinamidase activity"/>
    <property type="evidence" value="ECO:0007669"/>
    <property type="project" value="UniProtKB-EC"/>
</dbReference>
<evidence type="ECO:0000256" key="6">
    <source>
        <dbReference type="ARBA" id="ARBA00039017"/>
    </source>
</evidence>
<dbReference type="InterPro" id="IPR052347">
    <property type="entry name" value="Isochorismatase_Nicotinamidase"/>
</dbReference>
<evidence type="ECO:0000256" key="3">
    <source>
        <dbReference type="ARBA" id="ARBA00022723"/>
    </source>
</evidence>
<evidence type="ECO:0000256" key="4">
    <source>
        <dbReference type="ARBA" id="ARBA00022801"/>
    </source>
</evidence>
<evidence type="ECO:0000256" key="5">
    <source>
        <dbReference type="ARBA" id="ARBA00037900"/>
    </source>
</evidence>
<evidence type="ECO:0000313" key="9">
    <source>
        <dbReference type="EMBL" id="BBI99084.1"/>
    </source>
</evidence>
<dbReference type="GO" id="GO:0046872">
    <property type="term" value="F:metal ion binding"/>
    <property type="evidence" value="ECO:0007669"/>
    <property type="project" value="UniProtKB-KW"/>
</dbReference>
<dbReference type="SUPFAM" id="SSF52499">
    <property type="entry name" value="Isochorismatase-like hydrolases"/>
    <property type="match status" value="1"/>
</dbReference>